<feature type="transmembrane region" description="Helical" evidence="1">
    <location>
        <begin position="152"/>
        <end position="174"/>
    </location>
</feature>
<keyword evidence="1" id="KW-0472">Membrane</keyword>
<comment type="caution">
    <text evidence="2">The sequence shown here is derived from an EMBL/GenBank/DDBJ whole genome shotgun (WGS) entry which is preliminary data.</text>
</comment>
<dbReference type="STRING" id="1910958.BTM30_09665"/>
<organism evidence="2 3">
    <name type="scientific">Synechococcus lacustris str. Tous</name>
    <dbReference type="NCBI Taxonomy" id="1910958"/>
    <lineage>
        <taxon>Bacteria</taxon>
        <taxon>Bacillati</taxon>
        <taxon>Cyanobacteriota</taxon>
        <taxon>Cyanophyceae</taxon>
        <taxon>Synechococcales</taxon>
        <taxon>Synechococcaceae</taxon>
        <taxon>Synechococcus</taxon>
    </lineage>
</organism>
<evidence type="ECO:0000313" key="2">
    <source>
        <dbReference type="EMBL" id="PSI00135.1"/>
    </source>
</evidence>
<dbReference type="SUPFAM" id="SSF54909">
    <property type="entry name" value="Dimeric alpha+beta barrel"/>
    <property type="match status" value="1"/>
</dbReference>
<reference evidence="3" key="1">
    <citation type="submission" date="2018-03" db="EMBL/GenBank/DDBJ databases">
        <title>Ecological and genomic features of two cosmopolitan and abundant freshwater picocyanobacteria.</title>
        <authorList>
            <person name="Cabello-Yeves P.J."/>
            <person name="Picazo A."/>
            <person name="Camacho A."/>
            <person name="Callieri C."/>
            <person name="Rosselli R."/>
            <person name="Roda-Garcia J."/>
            <person name="Coutinho F.H."/>
            <person name="Rodriguez-Valera F."/>
        </authorList>
    </citation>
    <scope>NUCLEOTIDE SEQUENCE [LARGE SCALE GENOMIC DNA]</scope>
    <source>
        <strain evidence="3">Tous</strain>
    </source>
</reference>
<keyword evidence="3" id="KW-1185">Reference proteome</keyword>
<dbReference type="Gene3D" id="3.30.70.100">
    <property type="match status" value="1"/>
</dbReference>
<accession>A0A2P7EA97</accession>
<name>A0A2P7EA97_9SYNE</name>
<dbReference type="AlphaFoldDB" id="A0A2P7EA97"/>
<keyword evidence="1" id="KW-0812">Transmembrane</keyword>
<evidence type="ECO:0000256" key="1">
    <source>
        <dbReference type="SAM" id="Phobius"/>
    </source>
</evidence>
<sequence length="221" mass="25766">MQKAASNAEGFEPFEYTFEQHVRAEKLDSYYKFSEQLHLLASQQAGYIYHERRLLAGDGEIRNFQTILRFDSPENCINWLEHPERRRLLRQEEEQNYFQYSGHGNWQSYARWLARSITKPTPKWKVSLLVLLTLYPTVMVLTPLLHLSLKGVAYPIKMLISNSLCVAATSWILVPIVSRIYSNWLQGNLGRWQRCFALSSLIILFILLLNGFLALPKSLWG</sequence>
<evidence type="ECO:0008006" key="4">
    <source>
        <dbReference type="Google" id="ProtNLM"/>
    </source>
</evidence>
<dbReference type="InterPro" id="IPR011008">
    <property type="entry name" value="Dimeric_a/b-barrel"/>
</dbReference>
<dbReference type="InterPro" id="IPR038762">
    <property type="entry name" value="ABM_predict"/>
</dbReference>
<dbReference type="RefSeq" id="WP_106501202.1">
    <property type="nucleotide sequence ID" value="NZ_PXVC01000263.1"/>
</dbReference>
<dbReference type="EMBL" id="PXVC01000263">
    <property type="protein sequence ID" value="PSI00135.1"/>
    <property type="molecule type" value="Genomic_DNA"/>
</dbReference>
<gene>
    <name evidence="2" type="ORF">C7K08_14785</name>
</gene>
<evidence type="ECO:0000313" key="3">
    <source>
        <dbReference type="Proteomes" id="UP000240206"/>
    </source>
</evidence>
<feature type="transmembrane region" description="Helical" evidence="1">
    <location>
        <begin position="126"/>
        <end position="146"/>
    </location>
</feature>
<dbReference type="Proteomes" id="UP000240206">
    <property type="component" value="Unassembled WGS sequence"/>
</dbReference>
<keyword evidence="1" id="KW-1133">Transmembrane helix</keyword>
<dbReference type="PANTHER" id="PTHR40057">
    <property type="entry name" value="SLR1162 PROTEIN"/>
    <property type="match status" value="1"/>
</dbReference>
<feature type="transmembrane region" description="Helical" evidence="1">
    <location>
        <begin position="195"/>
        <end position="215"/>
    </location>
</feature>
<proteinExistence type="predicted"/>
<protein>
    <recommendedName>
        <fullName evidence="4">Antibiotic biosynthesis monooxygenase</fullName>
    </recommendedName>
</protein>
<dbReference type="PANTHER" id="PTHR40057:SF1">
    <property type="entry name" value="SLR1162 PROTEIN"/>
    <property type="match status" value="1"/>
</dbReference>